<sequence>MVENRARKKSLAQNKFAKTKKNTSNKQRSNLKTKKANNFVQVWVPIVKKPVSTAILDSTANRNSAAATNTTANKDSASTSINIAKHIILTKKWLLLAHNKEHGLPSNSLKDLMEDMLLLIQQKVSKVKKVANTERCQETKGIEGASARQKISTKRSKDPSKISTASSKLVLLEEINAAEHG</sequence>
<dbReference type="EMBL" id="CM042064">
    <property type="protein sequence ID" value="KAI3665235.1"/>
    <property type="molecule type" value="Genomic_DNA"/>
</dbReference>
<organism evidence="1 2">
    <name type="scientific">Arctium lappa</name>
    <name type="common">Greater burdock</name>
    <name type="synonym">Lappa major</name>
    <dbReference type="NCBI Taxonomy" id="4217"/>
    <lineage>
        <taxon>Eukaryota</taxon>
        <taxon>Viridiplantae</taxon>
        <taxon>Streptophyta</taxon>
        <taxon>Embryophyta</taxon>
        <taxon>Tracheophyta</taxon>
        <taxon>Spermatophyta</taxon>
        <taxon>Magnoliopsida</taxon>
        <taxon>eudicotyledons</taxon>
        <taxon>Gunneridae</taxon>
        <taxon>Pentapetalae</taxon>
        <taxon>asterids</taxon>
        <taxon>campanulids</taxon>
        <taxon>Asterales</taxon>
        <taxon>Asteraceae</taxon>
        <taxon>Carduoideae</taxon>
        <taxon>Cardueae</taxon>
        <taxon>Arctiinae</taxon>
        <taxon>Arctium</taxon>
    </lineage>
</organism>
<dbReference type="Proteomes" id="UP001055879">
    <property type="component" value="Linkage Group LG18"/>
</dbReference>
<keyword evidence="2" id="KW-1185">Reference proteome</keyword>
<evidence type="ECO:0000313" key="2">
    <source>
        <dbReference type="Proteomes" id="UP001055879"/>
    </source>
</evidence>
<evidence type="ECO:0000313" key="1">
    <source>
        <dbReference type="EMBL" id="KAI3665235.1"/>
    </source>
</evidence>
<name>A0ACB8XFA7_ARCLA</name>
<reference evidence="2" key="1">
    <citation type="journal article" date="2022" name="Mol. Ecol. Resour.">
        <title>The genomes of chicory, endive, great burdock and yacon provide insights into Asteraceae palaeo-polyploidization history and plant inulin production.</title>
        <authorList>
            <person name="Fan W."/>
            <person name="Wang S."/>
            <person name="Wang H."/>
            <person name="Wang A."/>
            <person name="Jiang F."/>
            <person name="Liu H."/>
            <person name="Zhao H."/>
            <person name="Xu D."/>
            <person name="Zhang Y."/>
        </authorList>
    </citation>
    <scope>NUCLEOTIDE SEQUENCE [LARGE SCALE GENOMIC DNA]</scope>
    <source>
        <strain evidence="2">cv. Niubang</strain>
    </source>
</reference>
<gene>
    <name evidence="1" type="ORF">L6452_43859</name>
</gene>
<proteinExistence type="predicted"/>
<protein>
    <submittedName>
        <fullName evidence="1">Uncharacterized protein</fullName>
    </submittedName>
</protein>
<comment type="caution">
    <text evidence="1">The sequence shown here is derived from an EMBL/GenBank/DDBJ whole genome shotgun (WGS) entry which is preliminary data.</text>
</comment>
<reference evidence="1 2" key="2">
    <citation type="journal article" date="2022" name="Mol. Ecol. Resour.">
        <title>The genomes of chicory, endive, great burdock and yacon provide insights into Asteraceae paleo-polyploidization history and plant inulin production.</title>
        <authorList>
            <person name="Fan W."/>
            <person name="Wang S."/>
            <person name="Wang H."/>
            <person name="Wang A."/>
            <person name="Jiang F."/>
            <person name="Liu H."/>
            <person name="Zhao H."/>
            <person name="Xu D."/>
            <person name="Zhang Y."/>
        </authorList>
    </citation>
    <scope>NUCLEOTIDE SEQUENCE [LARGE SCALE GENOMIC DNA]</scope>
    <source>
        <strain evidence="2">cv. Niubang</strain>
    </source>
</reference>
<accession>A0ACB8XFA7</accession>